<keyword evidence="3" id="KW-0285">Flavoprotein</keyword>
<dbReference type="Pfam" id="PF03116">
    <property type="entry name" value="NQR2_RnfD_RnfE"/>
    <property type="match status" value="1"/>
</dbReference>
<feature type="transmembrane region" description="Helical" evidence="10">
    <location>
        <begin position="250"/>
        <end position="268"/>
    </location>
</feature>
<dbReference type="InterPro" id="IPR004338">
    <property type="entry name" value="NqrB/RnfD"/>
</dbReference>
<dbReference type="PANTHER" id="PTHR30578:SF0">
    <property type="entry name" value="ION-TRANSLOCATING OXIDOREDUCTASE COMPLEX SUBUNIT D"/>
    <property type="match status" value="1"/>
</dbReference>
<feature type="transmembrane region" description="Helical" evidence="10">
    <location>
        <begin position="280"/>
        <end position="297"/>
    </location>
</feature>
<proteinExistence type="predicted"/>
<feature type="transmembrane region" description="Helical" evidence="10">
    <location>
        <begin position="225"/>
        <end position="244"/>
    </location>
</feature>
<dbReference type="NCBIfam" id="TIGR01946">
    <property type="entry name" value="rnfD"/>
    <property type="match status" value="1"/>
</dbReference>
<evidence type="ECO:0000256" key="7">
    <source>
        <dbReference type="ARBA" id="ARBA00022982"/>
    </source>
</evidence>
<evidence type="ECO:0000256" key="4">
    <source>
        <dbReference type="ARBA" id="ARBA00022643"/>
    </source>
</evidence>
<evidence type="ECO:0000313" key="12">
    <source>
        <dbReference type="Proteomes" id="UP000242949"/>
    </source>
</evidence>
<gene>
    <name evidence="11" type="ORF">SAMN05421734_10931</name>
</gene>
<dbReference type="GO" id="GO:0022900">
    <property type="term" value="P:electron transport chain"/>
    <property type="evidence" value="ECO:0007669"/>
    <property type="project" value="InterPro"/>
</dbReference>
<sequence>MGKFNTSALNTTPAPHLRSPRTSDWVMRQVIYAMMIPTAGAVYFFGYRVFLMLLVGVGASVAFEYIYQKLAGRKITINDYSAVVTGWLIALSLPLATPLWTVALGGVVSIAIKQIFGGIGKNPINPAVFGRIFLSVLYYEELGTFVAPRGATDAFSSATPLNVLKEDVPIFADAVTAATGMDATIPSLWDLFLGTNLGGNIGDTSTLLLLLAFGYLVARRIIEPYVPVLYVLPVALIALVTSGFDVEFMMQHVLSGSLVFAAVFMVTDYSSSPFSPHGKVAFATGAGILTILFRFYSSYPGGVGFAILTMNIFVPIIDRLLPPRIYGHKKRPS</sequence>
<feature type="transmembrane region" description="Helical" evidence="10">
    <location>
        <begin position="197"/>
        <end position="218"/>
    </location>
</feature>
<dbReference type="EMBL" id="FMYI01000009">
    <property type="protein sequence ID" value="SDC45257.1"/>
    <property type="molecule type" value="Genomic_DNA"/>
</dbReference>
<dbReference type="OrthoDB" id="9776359at2"/>
<dbReference type="GO" id="GO:0055085">
    <property type="term" value="P:transmembrane transport"/>
    <property type="evidence" value="ECO:0007669"/>
    <property type="project" value="InterPro"/>
</dbReference>
<dbReference type="Proteomes" id="UP000242949">
    <property type="component" value="Unassembled WGS sequence"/>
</dbReference>
<dbReference type="AlphaFoldDB" id="A0A1G6LQ86"/>
<evidence type="ECO:0000256" key="2">
    <source>
        <dbReference type="ARBA" id="ARBA00022553"/>
    </source>
</evidence>
<dbReference type="GO" id="GO:0005886">
    <property type="term" value="C:plasma membrane"/>
    <property type="evidence" value="ECO:0007669"/>
    <property type="project" value="TreeGrafter"/>
</dbReference>
<keyword evidence="1" id="KW-0813">Transport</keyword>
<keyword evidence="5 10" id="KW-0812">Transmembrane</keyword>
<protein>
    <submittedName>
        <fullName evidence="11">Electron transport complex protein RnfD</fullName>
    </submittedName>
</protein>
<keyword evidence="8 10" id="KW-1133">Transmembrane helix</keyword>
<evidence type="ECO:0000256" key="6">
    <source>
        <dbReference type="ARBA" id="ARBA00022967"/>
    </source>
</evidence>
<keyword evidence="6" id="KW-1278">Translocase</keyword>
<evidence type="ECO:0000256" key="1">
    <source>
        <dbReference type="ARBA" id="ARBA00022448"/>
    </source>
</evidence>
<dbReference type="PANTHER" id="PTHR30578">
    <property type="entry name" value="ELECTRON TRANSPORT COMPLEX PROTEIN RNFD"/>
    <property type="match status" value="1"/>
</dbReference>
<name>A0A1G6LQ86_9BACI</name>
<evidence type="ECO:0000256" key="8">
    <source>
        <dbReference type="ARBA" id="ARBA00022989"/>
    </source>
</evidence>
<dbReference type="RefSeq" id="WP_090796561.1">
    <property type="nucleotide sequence ID" value="NZ_FMYI01000009.1"/>
</dbReference>
<dbReference type="InterPro" id="IPR011303">
    <property type="entry name" value="RnfD_bac"/>
</dbReference>
<keyword evidence="9 10" id="KW-0472">Membrane</keyword>
<dbReference type="STRING" id="1612202.SAMN05421734_10931"/>
<feature type="transmembrane region" description="Helical" evidence="10">
    <location>
        <begin position="87"/>
        <end position="112"/>
    </location>
</feature>
<keyword evidence="12" id="KW-1185">Reference proteome</keyword>
<evidence type="ECO:0000256" key="5">
    <source>
        <dbReference type="ARBA" id="ARBA00022692"/>
    </source>
</evidence>
<reference evidence="12" key="1">
    <citation type="submission" date="2016-09" db="EMBL/GenBank/DDBJ databases">
        <authorList>
            <person name="Varghese N."/>
            <person name="Submissions S."/>
        </authorList>
    </citation>
    <scope>NUCLEOTIDE SEQUENCE [LARGE SCALE GENOMIC DNA]</scope>
    <source>
        <strain evidence="12">S5</strain>
    </source>
</reference>
<evidence type="ECO:0000256" key="9">
    <source>
        <dbReference type="ARBA" id="ARBA00023136"/>
    </source>
</evidence>
<feature type="transmembrane region" description="Helical" evidence="10">
    <location>
        <begin position="50"/>
        <end position="67"/>
    </location>
</feature>
<evidence type="ECO:0000256" key="3">
    <source>
        <dbReference type="ARBA" id="ARBA00022630"/>
    </source>
</evidence>
<keyword evidence="7" id="KW-0249">Electron transport</keyword>
<feature type="transmembrane region" description="Helical" evidence="10">
    <location>
        <begin position="303"/>
        <end position="321"/>
    </location>
</feature>
<evidence type="ECO:0000313" key="11">
    <source>
        <dbReference type="EMBL" id="SDC45257.1"/>
    </source>
</evidence>
<evidence type="ECO:0000256" key="10">
    <source>
        <dbReference type="SAM" id="Phobius"/>
    </source>
</evidence>
<organism evidence="11 12">
    <name type="scientific">Pelagirhabdus alkalitolerans</name>
    <dbReference type="NCBI Taxonomy" id="1612202"/>
    <lineage>
        <taxon>Bacteria</taxon>
        <taxon>Bacillati</taxon>
        <taxon>Bacillota</taxon>
        <taxon>Bacilli</taxon>
        <taxon>Bacillales</taxon>
        <taxon>Bacillaceae</taxon>
        <taxon>Pelagirhabdus</taxon>
    </lineage>
</organism>
<keyword evidence="4" id="KW-0288">FMN</keyword>
<accession>A0A1G6LQ86</accession>
<keyword evidence="2" id="KW-0597">Phosphoprotein</keyword>